<evidence type="ECO:0000313" key="2">
    <source>
        <dbReference type="Proteomes" id="UP000245638"/>
    </source>
</evidence>
<dbReference type="Proteomes" id="UP000245638">
    <property type="component" value="Unassembled WGS sequence"/>
</dbReference>
<name>A0A2T9X3E3_9CREN</name>
<proteinExistence type="predicted"/>
<protein>
    <submittedName>
        <fullName evidence="1">Uncharacterized protein</fullName>
    </submittedName>
</protein>
<evidence type="ECO:0000313" key="1">
    <source>
        <dbReference type="EMBL" id="PVU74613.1"/>
    </source>
</evidence>
<accession>A0A2T9X3E3</accession>
<dbReference type="AlphaFoldDB" id="A0A2T9X3E3"/>
<dbReference type="EMBL" id="QEFD01000196">
    <property type="protein sequence ID" value="PVU74613.1"/>
    <property type="molecule type" value="Genomic_DNA"/>
</dbReference>
<reference evidence="1 2" key="1">
    <citation type="journal article" date="2015" name="Appl. Environ. Microbiol.">
        <title>Nanoarchaeota, Their Sulfolobales Host, and Nanoarchaeota Virus Distribution across Yellowstone National Park Hot Springs.</title>
        <authorList>
            <person name="Munson-McGee J.H."/>
            <person name="Field E.K."/>
            <person name="Bateson M."/>
            <person name="Rooney C."/>
            <person name="Stepanauskas R."/>
            <person name="Young M.J."/>
        </authorList>
    </citation>
    <scope>NUCLEOTIDE SEQUENCE [LARGE SCALE GENOMIC DNA]</scope>
    <source>
        <strain evidence="1">SCGC AC-742_N10</strain>
    </source>
</reference>
<sequence>MVRESYEEELKDGKIQEILSVYGFPGTIENTFKGIYYHFEKVLKEDKSKKVELVAWALTSLYGYTPSASLDIPIEVTFNIIYQLLNLAEYGI</sequence>
<gene>
    <name evidence="1" type="ORF">DDW13_06750</name>
</gene>
<comment type="caution">
    <text evidence="1">The sequence shown here is derived from an EMBL/GenBank/DDBJ whole genome shotgun (WGS) entry which is preliminary data.</text>
</comment>
<organism evidence="1 2">
    <name type="scientific">Acidianus hospitalis</name>
    <dbReference type="NCBI Taxonomy" id="563177"/>
    <lineage>
        <taxon>Archaea</taxon>
        <taxon>Thermoproteota</taxon>
        <taxon>Thermoprotei</taxon>
        <taxon>Sulfolobales</taxon>
        <taxon>Sulfolobaceae</taxon>
        <taxon>Acidianus</taxon>
    </lineage>
</organism>